<dbReference type="Pfam" id="PF14334">
    <property type="entry name" value="DUF4390"/>
    <property type="match status" value="1"/>
</dbReference>
<proteinExistence type="predicted"/>
<accession>A0A562ZEI1</accession>
<dbReference type="EMBL" id="VOBQ01000028">
    <property type="protein sequence ID" value="TWO65537.1"/>
    <property type="molecule type" value="Genomic_DNA"/>
</dbReference>
<comment type="caution">
    <text evidence="1">The sequence shown here is derived from an EMBL/GenBank/DDBJ whole genome shotgun (WGS) entry which is preliminary data.</text>
</comment>
<protein>
    <submittedName>
        <fullName evidence="1">DUF4390 domain-containing protein</fullName>
    </submittedName>
</protein>
<reference evidence="1 2" key="1">
    <citation type="submission" date="2019-07" db="EMBL/GenBank/DDBJ databases">
        <title>Caenimonas sedimenti sp. nov., isolated from activated sludge.</title>
        <authorList>
            <person name="Xu J."/>
        </authorList>
    </citation>
    <scope>NUCLEOTIDE SEQUENCE [LARGE SCALE GENOMIC DNA]</scope>
    <source>
        <strain evidence="1 2">HX-9-20</strain>
    </source>
</reference>
<gene>
    <name evidence="1" type="ORF">FN976_27230</name>
</gene>
<evidence type="ECO:0000313" key="1">
    <source>
        <dbReference type="EMBL" id="TWO65537.1"/>
    </source>
</evidence>
<evidence type="ECO:0000313" key="2">
    <source>
        <dbReference type="Proteomes" id="UP000318199"/>
    </source>
</evidence>
<keyword evidence="2" id="KW-1185">Reference proteome</keyword>
<dbReference type="Proteomes" id="UP000318199">
    <property type="component" value="Unassembled WGS sequence"/>
</dbReference>
<dbReference type="OrthoDB" id="5298153at2"/>
<sequence length="228" mass="25607">MPRVTTTVSTTRCCKKGRRTLPRLPLRAERAWRWLAFALVLAAAALLVAPPVRADTAPAEITALHVERGEEGLLLSSTVRFELPPVVEEALAKGIPMFFVAEATIYRERWYWADKRVASAARHMRLSFQPLTRRWRLQVSSSPIGNSGLVLGQSFDTREEALGAVQRVSRWRIADSSDVDPDVAHQLEFRFRLDVSQLPRPFQIGAVGQSDWNISAGRNQRLVAEAPR</sequence>
<dbReference type="InterPro" id="IPR025500">
    <property type="entry name" value="DUF4390"/>
</dbReference>
<organism evidence="1 2">
    <name type="scientific">Caenimonas sedimenti</name>
    <dbReference type="NCBI Taxonomy" id="2596921"/>
    <lineage>
        <taxon>Bacteria</taxon>
        <taxon>Pseudomonadati</taxon>
        <taxon>Pseudomonadota</taxon>
        <taxon>Betaproteobacteria</taxon>
        <taxon>Burkholderiales</taxon>
        <taxon>Comamonadaceae</taxon>
        <taxon>Caenimonas</taxon>
    </lineage>
</organism>
<name>A0A562ZEI1_9BURK</name>
<dbReference type="AlphaFoldDB" id="A0A562ZEI1"/>